<dbReference type="NCBIfam" id="TIGR00709">
    <property type="entry name" value="dat"/>
    <property type="match status" value="1"/>
</dbReference>
<evidence type="ECO:0000256" key="10">
    <source>
        <dbReference type="ARBA" id="ARBA00049111"/>
    </source>
</evidence>
<evidence type="ECO:0000256" key="12">
    <source>
        <dbReference type="RuleBase" id="RU365034"/>
    </source>
</evidence>
<dbReference type="GO" id="GO:0030170">
    <property type="term" value="F:pyridoxal phosphate binding"/>
    <property type="evidence" value="ECO:0007669"/>
    <property type="project" value="InterPro"/>
</dbReference>
<dbReference type="InterPro" id="IPR012773">
    <property type="entry name" value="Ectoine_EctB"/>
</dbReference>
<comment type="function">
    <text evidence="2 12">Catalyzes reversively the conversion of L-aspartate beta-semialdehyde (ASA) to L-2,4-diaminobutyrate (DABA) by transamination with L-glutamate.</text>
</comment>
<dbReference type="InterPro" id="IPR005814">
    <property type="entry name" value="Aminotrans_3"/>
</dbReference>
<sequence>MLNTKLNTFEQLESNVRSYCRNFTDTFEIAKNFNLYTKKGKEYIDFFAGAGALNYGHNNDFIKKQILAYIESDKIMHGLDMYTSAKEDFLQSFFNLILNPKKLDYKVQFCGPTGTNAIEAALKIARKSKKRTGIFSFTGGFHGMSLGSLSVTSNDYHRNAAGVNLSDVTFMPYPTDFPFDTIEYIEALLTDSHSGVSKPAAIIFETVQAEGGVNIASIDWIRRLRQLCDKHDILLICDDIQVGCGRTGNFFSFERADIIPDIVVLSKSISGYGLPMSILLIKPELDIWEPAEHNGTFRGNQLAFIGATAALEFREIYQLDMSVKSKGTWLEKYLNDHISALDEKIIIRGLGLIWGIDLSGLGKQASIFAKEIASCCYENGLLIERVGRNDTVLKIMPPLTIDIEGLEKGCMIMKNAMEKNIIQQVKR</sequence>
<dbReference type="EMBL" id="NVPQ01000057">
    <property type="protein sequence ID" value="PDY39384.1"/>
    <property type="molecule type" value="Genomic_DNA"/>
</dbReference>
<evidence type="ECO:0000313" key="14">
    <source>
        <dbReference type="Proteomes" id="UP000220111"/>
    </source>
</evidence>
<evidence type="ECO:0000256" key="1">
    <source>
        <dbReference type="ARBA" id="ARBA00001933"/>
    </source>
</evidence>
<keyword evidence="8 12" id="KW-0808">Transferase</keyword>
<accession>A0A2A7BPM4</accession>
<evidence type="ECO:0000256" key="2">
    <source>
        <dbReference type="ARBA" id="ARBA00002189"/>
    </source>
</evidence>
<comment type="pathway">
    <text evidence="3 12">Amine and polyamine biosynthesis; ectoine biosynthesis; L-ectoine from L-aspartate 4-semialdehyde: step 1/3.</text>
</comment>
<reference evidence="13 14" key="1">
    <citation type="submission" date="2017-09" db="EMBL/GenBank/DDBJ databases">
        <title>Large-scale bioinformatics analysis of Bacillus genomes uncovers conserved roles of natural products in bacterial physiology.</title>
        <authorList>
            <consortium name="Agbiome Team Llc"/>
            <person name="Bleich R.M."/>
            <person name="Grubbs K.J."/>
            <person name="Santa Maria K.C."/>
            <person name="Allen S.E."/>
            <person name="Farag S."/>
            <person name="Shank E.A."/>
            <person name="Bowers A."/>
        </authorList>
    </citation>
    <scope>NUCLEOTIDE SEQUENCE [LARGE SCALE GENOMIC DNA]</scope>
    <source>
        <strain evidence="13 14">AFS098222</strain>
    </source>
</reference>
<proteinExistence type="inferred from homology"/>
<dbReference type="InterPro" id="IPR049704">
    <property type="entry name" value="Aminotrans_3_PPA_site"/>
</dbReference>
<evidence type="ECO:0000256" key="7">
    <source>
        <dbReference type="ARBA" id="ARBA00022576"/>
    </source>
</evidence>
<dbReference type="SUPFAM" id="SSF53383">
    <property type="entry name" value="PLP-dependent transferases"/>
    <property type="match status" value="1"/>
</dbReference>
<evidence type="ECO:0000256" key="9">
    <source>
        <dbReference type="ARBA" id="ARBA00022898"/>
    </source>
</evidence>
<dbReference type="Pfam" id="PF00202">
    <property type="entry name" value="Aminotran_3"/>
    <property type="match status" value="1"/>
</dbReference>
<evidence type="ECO:0000256" key="5">
    <source>
        <dbReference type="ARBA" id="ARBA00013155"/>
    </source>
</evidence>
<evidence type="ECO:0000256" key="8">
    <source>
        <dbReference type="ARBA" id="ARBA00022679"/>
    </source>
</evidence>
<organism evidence="13 14">
    <name type="scientific">Bacillus wiedmannii</name>
    <dbReference type="NCBI Taxonomy" id="1890302"/>
    <lineage>
        <taxon>Bacteria</taxon>
        <taxon>Bacillati</taxon>
        <taxon>Bacillota</taxon>
        <taxon>Bacilli</taxon>
        <taxon>Bacillales</taxon>
        <taxon>Bacillaceae</taxon>
        <taxon>Bacillus</taxon>
        <taxon>Bacillus cereus group</taxon>
    </lineage>
</organism>
<dbReference type="Gene3D" id="3.90.1150.10">
    <property type="entry name" value="Aspartate Aminotransferase, domain 1"/>
    <property type="match status" value="1"/>
</dbReference>
<dbReference type="Gene3D" id="3.40.640.10">
    <property type="entry name" value="Type I PLP-dependent aspartate aminotransferase-like (Major domain)"/>
    <property type="match status" value="1"/>
</dbReference>
<dbReference type="GO" id="GO:0045303">
    <property type="term" value="F:diaminobutyrate-2-oxoglutarate transaminase activity"/>
    <property type="evidence" value="ECO:0007669"/>
    <property type="project" value="UniProtKB-EC"/>
</dbReference>
<comment type="caution">
    <text evidence="13">The sequence shown here is derived from an EMBL/GenBank/DDBJ whole genome shotgun (WGS) entry which is preliminary data.</text>
</comment>
<dbReference type="PANTHER" id="PTHR43552">
    <property type="entry name" value="DIAMINOBUTYRATE--2-OXOGLUTARATE AMINOTRANSFERASE"/>
    <property type="match status" value="1"/>
</dbReference>
<dbReference type="InterPro" id="IPR015422">
    <property type="entry name" value="PyrdxlP-dep_Trfase_small"/>
</dbReference>
<evidence type="ECO:0000256" key="11">
    <source>
        <dbReference type="RuleBase" id="RU003560"/>
    </source>
</evidence>
<comment type="cofactor">
    <cofactor evidence="1 12">
        <name>pyridoxal 5'-phosphate</name>
        <dbReference type="ChEBI" id="CHEBI:597326"/>
    </cofactor>
</comment>
<evidence type="ECO:0000256" key="3">
    <source>
        <dbReference type="ARBA" id="ARBA00004946"/>
    </source>
</evidence>
<dbReference type="EC" id="2.6.1.76" evidence="5 12"/>
<evidence type="ECO:0000256" key="6">
    <source>
        <dbReference type="ARBA" id="ARBA00014798"/>
    </source>
</evidence>
<name>A0A2A7BPM4_9BACI</name>
<comment type="similarity">
    <text evidence="4 11">Belongs to the class-III pyridoxal-phosphate-dependent aminotransferase family.</text>
</comment>
<dbReference type="CDD" id="cd00610">
    <property type="entry name" value="OAT_like"/>
    <property type="match status" value="1"/>
</dbReference>
<dbReference type="InterPro" id="IPR004637">
    <property type="entry name" value="Dat"/>
</dbReference>
<dbReference type="NCBIfam" id="NF006733">
    <property type="entry name" value="PRK09264.1"/>
    <property type="match status" value="1"/>
</dbReference>
<protein>
    <recommendedName>
        <fullName evidence="6 12">Diaminobutyrate--2-oxoglutarate transaminase</fullName>
        <ecNumber evidence="5 12">2.6.1.76</ecNumber>
    </recommendedName>
    <alternativeName>
        <fullName evidence="12">DABA aminotransferase</fullName>
    </alternativeName>
</protein>
<dbReference type="GO" id="GO:0047307">
    <property type="term" value="F:diaminobutyrate-pyruvate transaminase activity"/>
    <property type="evidence" value="ECO:0007669"/>
    <property type="project" value="InterPro"/>
</dbReference>
<dbReference type="RefSeq" id="WP_097815661.1">
    <property type="nucleotide sequence ID" value="NZ_NVPQ01000057.1"/>
</dbReference>
<keyword evidence="7 12" id="KW-0032">Aminotransferase</keyword>
<gene>
    <name evidence="13" type="primary">ectB</name>
    <name evidence="13" type="ORF">COO17_18980</name>
</gene>
<dbReference type="Proteomes" id="UP000220111">
    <property type="component" value="Unassembled WGS sequence"/>
</dbReference>
<evidence type="ECO:0000256" key="4">
    <source>
        <dbReference type="ARBA" id="ARBA00008954"/>
    </source>
</evidence>
<evidence type="ECO:0000313" key="13">
    <source>
        <dbReference type="EMBL" id="PDY39384.1"/>
    </source>
</evidence>
<dbReference type="PROSITE" id="PS00600">
    <property type="entry name" value="AA_TRANSFER_CLASS_3"/>
    <property type="match status" value="1"/>
</dbReference>
<dbReference type="InterPro" id="IPR015421">
    <property type="entry name" value="PyrdxlP-dep_Trfase_major"/>
</dbReference>
<dbReference type="PANTHER" id="PTHR43552:SF2">
    <property type="entry name" value="DIAMINOBUTYRATE--2-OXOGLUTARATE TRANSAMINASE"/>
    <property type="match status" value="1"/>
</dbReference>
<dbReference type="AlphaFoldDB" id="A0A2A7BPM4"/>
<dbReference type="UniPathway" id="UPA00067">
    <property type="reaction ID" value="UER00121"/>
</dbReference>
<comment type="catalytic activity">
    <reaction evidence="10 12">
        <text>L-2,4-diaminobutanoate + 2-oxoglutarate = L-aspartate 4-semialdehyde + L-glutamate</text>
        <dbReference type="Rhea" id="RHEA:11160"/>
        <dbReference type="ChEBI" id="CHEBI:16810"/>
        <dbReference type="ChEBI" id="CHEBI:29985"/>
        <dbReference type="ChEBI" id="CHEBI:58761"/>
        <dbReference type="ChEBI" id="CHEBI:537519"/>
        <dbReference type="EC" id="2.6.1.76"/>
    </reaction>
</comment>
<dbReference type="GO" id="GO:0019491">
    <property type="term" value="P:ectoine biosynthetic process"/>
    <property type="evidence" value="ECO:0007669"/>
    <property type="project" value="UniProtKB-UniPathway"/>
</dbReference>
<keyword evidence="9 11" id="KW-0663">Pyridoxal phosphate</keyword>
<dbReference type="NCBIfam" id="TIGR02407">
    <property type="entry name" value="ectoine_ectB"/>
    <property type="match status" value="1"/>
</dbReference>
<dbReference type="InterPro" id="IPR015424">
    <property type="entry name" value="PyrdxlP-dep_Trfase"/>
</dbReference>